<dbReference type="InterPro" id="IPR033635">
    <property type="entry name" value="ANKS1/Caskin"/>
</dbReference>
<name>A0A5J5CF67_9PERO</name>
<gene>
    <name evidence="4" type="ORF">FQN60_005773</name>
</gene>
<dbReference type="GO" id="GO:0046875">
    <property type="term" value="F:ephrin receptor binding"/>
    <property type="evidence" value="ECO:0007669"/>
    <property type="project" value="TreeGrafter"/>
</dbReference>
<evidence type="ECO:0000256" key="2">
    <source>
        <dbReference type="ARBA" id="ARBA00023043"/>
    </source>
</evidence>
<dbReference type="AlphaFoldDB" id="A0A5J5CF67"/>
<dbReference type="EMBL" id="VOFY01000023">
    <property type="protein sequence ID" value="KAA8580238.1"/>
    <property type="molecule type" value="Genomic_DNA"/>
</dbReference>
<dbReference type="GO" id="GO:0005829">
    <property type="term" value="C:cytosol"/>
    <property type="evidence" value="ECO:0007669"/>
    <property type="project" value="TreeGrafter"/>
</dbReference>
<keyword evidence="1" id="KW-0677">Repeat</keyword>
<dbReference type="PANTHER" id="PTHR24174:SF3">
    <property type="entry name" value="ANKYRIN REPEAT AND STERILE ALPHA MOTIF DOMAIN-CONTAINING PROTEIN 1B"/>
    <property type="match status" value="1"/>
</dbReference>
<evidence type="ECO:0000313" key="4">
    <source>
        <dbReference type="EMBL" id="KAA8580238.1"/>
    </source>
</evidence>
<dbReference type="PANTHER" id="PTHR24174">
    <property type="entry name" value="ANKYRIN REPEAT AND STERILE ALPHA MOTIF DOMAIN-CONTAINING PROTEIN 1"/>
    <property type="match status" value="1"/>
</dbReference>
<evidence type="ECO:0000313" key="5">
    <source>
        <dbReference type="Proteomes" id="UP000327493"/>
    </source>
</evidence>
<reference evidence="4 5" key="1">
    <citation type="submission" date="2019-08" db="EMBL/GenBank/DDBJ databases">
        <title>A chromosome-level genome assembly, high-density linkage maps, and genome scans reveal the genomic architecture of hybrid incompatibilities underlying speciation via character displacement in darters (Percidae: Etheostominae).</title>
        <authorList>
            <person name="Moran R.L."/>
            <person name="Catchen J.M."/>
            <person name="Fuller R.C."/>
        </authorList>
    </citation>
    <scope>NUCLEOTIDE SEQUENCE [LARGE SCALE GENOMIC DNA]</scope>
    <source>
        <strain evidence="4">EspeVRDwgs_2016</strain>
        <tissue evidence="4">Muscle</tissue>
    </source>
</reference>
<organism evidence="4 5">
    <name type="scientific">Etheostoma spectabile</name>
    <name type="common">orangethroat darter</name>
    <dbReference type="NCBI Taxonomy" id="54343"/>
    <lineage>
        <taxon>Eukaryota</taxon>
        <taxon>Metazoa</taxon>
        <taxon>Chordata</taxon>
        <taxon>Craniata</taxon>
        <taxon>Vertebrata</taxon>
        <taxon>Euteleostomi</taxon>
        <taxon>Actinopterygii</taxon>
        <taxon>Neopterygii</taxon>
        <taxon>Teleostei</taxon>
        <taxon>Neoteleostei</taxon>
        <taxon>Acanthomorphata</taxon>
        <taxon>Eupercaria</taxon>
        <taxon>Perciformes</taxon>
        <taxon>Percoidei</taxon>
        <taxon>Percidae</taxon>
        <taxon>Etheostomatinae</taxon>
        <taxon>Etheostoma</taxon>
    </lineage>
</organism>
<evidence type="ECO:0000256" key="1">
    <source>
        <dbReference type="ARBA" id="ARBA00022737"/>
    </source>
</evidence>
<comment type="caution">
    <text evidence="4">The sequence shown here is derived from an EMBL/GenBank/DDBJ whole genome shotgun (WGS) entry which is preliminary data.</text>
</comment>
<accession>A0A5J5CF67</accession>
<feature type="region of interest" description="Disordered" evidence="3">
    <location>
        <begin position="155"/>
        <end position="174"/>
    </location>
</feature>
<proteinExistence type="predicted"/>
<dbReference type="Proteomes" id="UP000327493">
    <property type="component" value="Chromosome 23"/>
</dbReference>
<keyword evidence="5" id="KW-1185">Reference proteome</keyword>
<sequence>MCMSQYVPRLTGSDREQLLYRKVGESKDTYPFDVKVLKIGLIGHRKRILASLGDRLHEETPQKPPRAISLREPGGNHTPPQLSPSVGQAAYTAGVPGGSLDVQHLIMQADARRRQRSNDNYFEDVPRSKLERQMAQVSMVRKGGQDEWRQAVGESIMNGHKNKTRKNWSTSFGP</sequence>
<protein>
    <submittedName>
        <fullName evidence="4">Uncharacterized protein</fullName>
    </submittedName>
</protein>
<keyword evidence="2" id="KW-0040">ANK repeat</keyword>
<dbReference type="GO" id="GO:0048013">
    <property type="term" value="P:ephrin receptor signaling pathway"/>
    <property type="evidence" value="ECO:0007669"/>
    <property type="project" value="TreeGrafter"/>
</dbReference>
<evidence type="ECO:0000256" key="3">
    <source>
        <dbReference type="SAM" id="MobiDB-lite"/>
    </source>
</evidence>
<feature type="region of interest" description="Disordered" evidence="3">
    <location>
        <begin position="53"/>
        <end position="91"/>
    </location>
</feature>